<dbReference type="AlphaFoldDB" id="A0A3A8NWI7"/>
<dbReference type="SMART" id="SM00871">
    <property type="entry name" value="AraC_E_bind"/>
    <property type="match status" value="1"/>
</dbReference>
<dbReference type="PANTHER" id="PTHR36444">
    <property type="entry name" value="TRANSCRIPTIONAL REGULATOR PROTEIN YOBU-RELATED"/>
    <property type="match status" value="1"/>
</dbReference>
<dbReference type="PANTHER" id="PTHR36444:SF2">
    <property type="entry name" value="TRANSCRIPTIONAL REGULATOR PROTEIN YOBU-RELATED"/>
    <property type="match status" value="1"/>
</dbReference>
<dbReference type="InterPro" id="IPR053182">
    <property type="entry name" value="YobU-like_regulator"/>
</dbReference>
<gene>
    <name evidence="2" type="ORF">D7V93_33740</name>
</gene>
<dbReference type="Proteomes" id="UP000272888">
    <property type="component" value="Unassembled WGS sequence"/>
</dbReference>
<dbReference type="InterPro" id="IPR029441">
    <property type="entry name" value="Cass2"/>
</dbReference>
<evidence type="ECO:0000313" key="3">
    <source>
        <dbReference type="Proteomes" id="UP000272888"/>
    </source>
</evidence>
<name>A0A3A8NWI7_9BACT</name>
<dbReference type="InterPro" id="IPR010499">
    <property type="entry name" value="AraC_E-bd"/>
</dbReference>
<sequence length="172" mass="20029">MGSRRPRYLPPRRPPRRRVQMHAEYLKQDEDVVIIGPAVRMSPEQAARDIPLFWQRFMQEHLPTLDPAHDIYAVYCDYERDHTGPYTMLLGTRADAKAPVPEGLRRAVIPRGDYARFIARGDPAQALWQTWSHVWNAWERRGERRFAADFERYERAAMARGTVEAEVVVGLS</sequence>
<evidence type="ECO:0000259" key="1">
    <source>
        <dbReference type="SMART" id="SM00871"/>
    </source>
</evidence>
<reference evidence="3" key="1">
    <citation type="submission" date="2018-09" db="EMBL/GenBank/DDBJ databases">
        <authorList>
            <person name="Livingstone P.G."/>
            <person name="Whitworth D.E."/>
        </authorList>
    </citation>
    <scope>NUCLEOTIDE SEQUENCE [LARGE SCALE GENOMIC DNA]</scope>
    <source>
        <strain evidence="3">CA051B</strain>
    </source>
</reference>
<proteinExistence type="predicted"/>
<dbReference type="Pfam" id="PF14526">
    <property type="entry name" value="Cass2"/>
    <property type="match status" value="1"/>
</dbReference>
<dbReference type="SUPFAM" id="SSF55136">
    <property type="entry name" value="Probable bacterial effector-binding domain"/>
    <property type="match status" value="1"/>
</dbReference>
<dbReference type="Gene3D" id="3.20.80.10">
    <property type="entry name" value="Regulatory factor, effector binding domain"/>
    <property type="match status" value="1"/>
</dbReference>
<keyword evidence="3" id="KW-1185">Reference proteome</keyword>
<organism evidence="2 3">
    <name type="scientific">Corallococcus llansteffanensis</name>
    <dbReference type="NCBI Taxonomy" id="2316731"/>
    <lineage>
        <taxon>Bacteria</taxon>
        <taxon>Pseudomonadati</taxon>
        <taxon>Myxococcota</taxon>
        <taxon>Myxococcia</taxon>
        <taxon>Myxococcales</taxon>
        <taxon>Cystobacterineae</taxon>
        <taxon>Myxococcaceae</taxon>
        <taxon>Corallococcus</taxon>
    </lineage>
</organism>
<dbReference type="EMBL" id="RAWB01000515">
    <property type="protein sequence ID" value="RKH47859.1"/>
    <property type="molecule type" value="Genomic_DNA"/>
</dbReference>
<feature type="domain" description="AraC effector-binding" evidence="1">
    <location>
        <begin position="21"/>
        <end position="172"/>
    </location>
</feature>
<accession>A0A3A8NWI7</accession>
<evidence type="ECO:0000313" key="2">
    <source>
        <dbReference type="EMBL" id="RKH47859.1"/>
    </source>
</evidence>
<protein>
    <submittedName>
        <fullName evidence="2">AraC family transcriptional regulator</fullName>
    </submittedName>
</protein>
<dbReference type="InterPro" id="IPR011256">
    <property type="entry name" value="Reg_factor_effector_dom_sf"/>
</dbReference>
<comment type="caution">
    <text evidence="2">The sequence shown here is derived from an EMBL/GenBank/DDBJ whole genome shotgun (WGS) entry which is preliminary data.</text>
</comment>